<dbReference type="InterPro" id="IPR050090">
    <property type="entry name" value="Tyrosine_recombinase_XerCD"/>
</dbReference>
<sequence>MSAHGRLAAVVLFPGDSWDAALLGVVRPEFRVERFVPPVGHFLAPTPCVIATCLRKNASHGLCAAHDAAWRKAGRPERETWIADTANWPAGLSPDVASCLVSGCRYSGGLSGLCDLHLADINGLHSRGQRISVREYVAAAPELSRPGAGRCGFPGCGYEVSRSGLCDGHHYRWTKVGRPPLAVLPAELTLRNVPSFSVAGLPPLAALEFQYLLQLRTDQRRSKVVPSSWIRAVKTVIAEGVSSVRDRPAHHWRYLSLNHTTVPQLFTDLLEALGDLDGPAEEWDRDVWRPDRLGYSIEERQRVAPLDFTGITQPWLRQTVKRYLRLRLARTELRTVARNLHDFVLFSRFIAETRPDRQNDPAVLDRPLLESYIGWVGRRTVERKGPYFGQPMAPGSRSRLLSAVSTMLETWRRYDWQPTLPADARIHPDEYPRPRGLKANFIDEHLMEQIESEENLVLLDPETRTLVLICRDEGLRISEALTLKTDCLKKTPSGRWALVHYKSKDKSFRAIPASRVVVDAIREQHGRVRERFGGACQWLFPKVSGNPDGKYPMPYGTVDTRFDAWLKQIRLIDSNGDAAAVSWHQFRHTLGTRMANAGVSGRTIREVLGHTSWQMQEHYSRIADDTLRREYEEKYEVRFNLKGEAVKIHRDGDLSGVEWLAEKIGRRLHAVAGGWCGRHISRPCPKTAADGCYFCNDFQSDRQFLPIHQDTLARTRELEADAAAAGRSRAADVNARLATAVEHLITCITDQENDGVAPAPDDLPGGPVETKGEADAG</sequence>
<dbReference type="RefSeq" id="WP_279335904.1">
    <property type="nucleotide sequence ID" value="NZ_CP121682.1"/>
</dbReference>
<dbReference type="Proteomes" id="UP001216440">
    <property type="component" value="Chromosome"/>
</dbReference>
<evidence type="ECO:0000313" key="6">
    <source>
        <dbReference type="EMBL" id="WGD42852.1"/>
    </source>
</evidence>
<dbReference type="Gene3D" id="1.10.443.10">
    <property type="entry name" value="Intergrase catalytic core"/>
    <property type="match status" value="1"/>
</dbReference>
<dbReference type="EMBL" id="CP121682">
    <property type="protein sequence ID" value="WGD42852.1"/>
    <property type="molecule type" value="Genomic_DNA"/>
</dbReference>
<evidence type="ECO:0000256" key="1">
    <source>
        <dbReference type="ARBA" id="ARBA00008857"/>
    </source>
</evidence>
<organism evidence="6 7">
    <name type="scientific">Streptomyces cathayae</name>
    <dbReference type="NCBI Taxonomy" id="3031124"/>
    <lineage>
        <taxon>Bacteria</taxon>
        <taxon>Bacillati</taxon>
        <taxon>Actinomycetota</taxon>
        <taxon>Actinomycetes</taxon>
        <taxon>Kitasatosporales</taxon>
        <taxon>Streptomycetaceae</taxon>
        <taxon>Streptomyces</taxon>
    </lineage>
</organism>
<name>A0ABY8K4R9_9ACTN</name>
<accession>A0ABY8K4R9</accession>
<dbReference type="PANTHER" id="PTHR30349:SF41">
    <property type="entry name" value="INTEGRASE_RECOMBINASE PROTEIN MJ0367-RELATED"/>
    <property type="match status" value="1"/>
</dbReference>
<feature type="domain" description="Tyr recombinase" evidence="5">
    <location>
        <begin position="432"/>
        <end position="632"/>
    </location>
</feature>
<proteinExistence type="inferred from homology"/>
<dbReference type="InterPro" id="IPR002104">
    <property type="entry name" value="Integrase_catalytic"/>
</dbReference>
<reference evidence="6 7" key="1">
    <citation type="submission" date="2023-03" db="EMBL/GenBank/DDBJ databases">
        <authorList>
            <person name="Mo P."/>
        </authorList>
    </citation>
    <scope>NUCLEOTIDE SEQUENCE [LARGE SCALE GENOMIC DNA]</scope>
    <source>
        <strain evidence="6 7">HUAS 5</strain>
    </source>
</reference>
<dbReference type="Pfam" id="PF00589">
    <property type="entry name" value="Phage_integrase"/>
    <property type="match status" value="1"/>
</dbReference>
<dbReference type="InterPro" id="IPR011010">
    <property type="entry name" value="DNA_brk_join_enz"/>
</dbReference>
<evidence type="ECO:0000313" key="7">
    <source>
        <dbReference type="Proteomes" id="UP001216440"/>
    </source>
</evidence>
<evidence type="ECO:0000256" key="4">
    <source>
        <dbReference type="SAM" id="MobiDB-lite"/>
    </source>
</evidence>
<dbReference type="CDD" id="cd00397">
    <property type="entry name" value="DNA_BRE_C"/>
    <property type="match status" value="1"/>
</dbReference>
<dbReference type="PROSITE" id="PS51898">
    <property type="entry name" value="TYR_RECOMBINASE"/>
    <property type="match status" value="1"/>
</dbReference>
<dbReference type="PANTHER" id="PTHR30349">
    <property type="entry name" value="PHAGE INTEGRASE-RELATED"/>
    <property type="match status" value="1"/>
</dbReference>
<evidence type="ECO:0000256" key="3">
    <source>
        <dbReference type="ARBA" id="ARBA00023172"/>
    </source>
</evidence>
<keyword evidence="3" id="KW-0233">DNA recombination</keyword>
<gene>
    <name evidence="6" type="ORF">PYS65_23440</name>
</gene>
<protein>
    <submittedName>
        <fullName evidence="6">Tyrosine-type recombinase/integrase</fullName>
    </submittedName>
</protein>
<keyword evidence="2" id="KW-0238">DNA-binding</keyword>
<evidence type="ECO:0000256" key="2">
    <source>
        <dbReference type="ARBA" id="ARBA00023125"/>
    </source>
</evidence>
<evidence type="ECO:0000259" key="5">
    <source>
        <dbReference type="PROSITE" id="PS51898"/>
    </source>
</evidence>
<dbReference type="InterPro" id="IPR013762">
    <property type="entry name" value="Integrase-like_cat_sf"/>
</dbReference>
<comment type="similarity">
    <text evidence="1">Belongs to the 'phage' integrase family.</text>
</comment>
<keyword evidence="7" id="KW-1185">Reference proteome</keyword>
<feature type="region of interest" description="Disordered" evidence="4">
    <location>
        <begin position="752"/>
        <end position="777"/>
    </location>
</feature>
<dbReference type="SUPFAM" id="SSF56349">
    <property type="entry name" value="DNA breaking-rejoining enzymes"/>
    <property type="match status" value="1"/>
</dbReference>